<keyword evidence="4" id="KW-0804">Transcription</keyword>
<dbReference type="GO" id="GO:0006950">
    <property type="term" value="P:response to stress"/>
    <property type="evidence" value="ECO:0007669"/>
    <property type="project" value="TreeGrafter"/>
</dbReference>
<dbReference type="Gene3D" id="3.30.730.10">
    <property type="entry name" value="AP2/ERF domain"/>
    <property type="match status" value="1"/>
</dbReference>
<reference evidence="9" key="1">
    <citation type="journal article" date="2019" name="Toxins">
        <title>Detection of Abrin-Like and Prepropulchellin-Like Toxin Genes and Transcripts Using Whole Genome Sequencing and Full-Length Transcript Sequencing of Abrus precatorius.</title>
        <authorList>
            <person name="Hovde B.T."/>
            <person name="Daligault H.E."/>
            <person name="Hanschen E.R."/>
            <person name="Kunde Y.A."/>
            <person name="Johnson M.B."/>
            <person name="Starkenburg S.R."/>
            <person name="Johnson S.L."/>
        </authorList>
    </citation>
    <scope>NUCLEOTIDE SEQUENCE [LARGE SCALE GENOMIC DNA]</scope>
</reference>
<comment type="similarity">
    <text evidence="6">Belongs to the AP2/ERF transcription factor family. ERF subfamily.</text>
</comment>
<dbReference type="SMART" id="SM00380">
    <property type="entry name" value="AP2"/>
    <property type="match status" value="1"/>
</dbReference>
<keyword evidence="2" id="KW-0805">Transcription regulation</keyword>
<evidence type="ECO:0000256" key="1">
    <source>
        <dbReference type="ARBA" id="ARBA00004123"/>
    </source>
</evidence>
<dbReference type="GO" id="GO:0000976">
    <property type="term" value="F:transcription cis-regulatory region binding"/>
    <property type="evidence" value="ECO:0007669"/>
    <property type="project" value="TreeGrafter"/>
</dbReference>
<dbReference type="Proteomes" id="UP000694853">
    <property type="component" value="Unplaced"/>
</dbReference>
<feature type="domain" description="AP2/ERF" evidence="8">
    <location>
        <begin position="15"/>
        <end position="72"/>
    </location>
</feature>
<dbReference type="CDD" id="cd00018">
    <property type="entry name" value="AP2"/>
    <property type="match status" value="1"/>
</dbReference>
<dbReference type="RefSeq" id="XP_027337554.1">
    <property type="nucleotide sequence ID" value="XM_027481753.1"/>
</dbReference>
<evidence type="ECO:0000256" key="6">
    <source>
        <dbReference type="ARBA" id="ARBA00024343"/>
    </source>
</evidence>
<sequence>MQRQSQRRTENNKFRYRGVRQRSWSKWVAEISEPCNRTRKWLGTLSTSQDDARAYDRAAIILYDSKSQLNLRPSSSSSSQTLPPLLPHLSRLALSYSHFPSFWALLTMTRTTWYSTIIVTLNKWCKCNTNSINYPLDSDASASDGNGPVHTGSNGGNSYQNNASHHHDHDVDNPVWIQNQYQNCLYEDVNDPSWVQLGLLR</sequence>
<name>A0A8B8K2C4_ABRPR</name>
<dbReference type="SUPFAM" id="SSF54171">
    <property type="entry name" value="DNA-binding domain"/>
    <property type="match status" value="1"/>
</dbReference>
<reference evidence="10" key="2">
    <citation type="submission" date="2025-08" db="UniProtKB">
        <authorList>
            <consortium name="RefSeq"/>
        </authorList>
    </citation>
    <scope>IDENTIFICATION</scope>
    <source>
        <tissue evidence="10">Young leaves</tissue>
    </source>
</reference>
<dbReference type="GO" id="GO:0005634">
    <property type="term" value="C:nucleus"/>
    <property type="evidence" value="ECO:0007669"/>
    <property type="project" value="UniProtKB-SubCell"/>
</dbReference>
<evidence type="ECO:0000256" key="3">
    <source>
        <dbReference type="ARBA" id="ARBA00023125"/>
    </source>
</evidence>
<dbReference type="OrthoDB" id="1938645at2759"/>
<proteinExistence type="inferred from homology"/>
<evidence type="ECO:0000259" key="8">
    <source>
        <dbReference type="PROSITE" id="PS51032"/>
    </source>
</evidence>
<protein>
    <submittedName>
        <fullName evidence="10">Ethylene-responsive transcription factor ERF037-like</fullName>
    </submittedName>
</protein>
<accession>A0A8B8K2C4</accession>
<dbReference type="InterPro" id="IPR016177">
    <property type="entry name" value="DNA-bd_dom_sf"/>
</dbReference>
<evidence type="ECO:0000256" key="4">
    <source>
        <dbReference type="ARBA" id="ARBA00023163"/>
    </source>
</evidence>
<dbReference type="PRINTS" id="PR00367">
    <property type="entry name" value="ETHRSPELEMNT"/>
</dbReference>
<dbReference type="InterPro" id="IPR001471">
    <property type="entry name" value="AP2/ERF_dom"/>
</dbReference>
<keyword evidence="5" id="KW-0539">Nucleus</keyword>
<dbReference type="AlphaFoldDB" id="A0A8B8K2C4"/>
<evidence type="ECO:0000256" key="7">
    <source>
        <dbReference type="SAM" id="MobiDB-lite"/>
    </source>
</evidence>
<evidence type="ECO:0000313" key="9">
    <source>
        <dbReference type="Proteomes" id="UP000694853"/>
    </source>
</evidence>
<dbReference type="PANTHER" id="PTHR31241:SF24">
    <property type="entry name" value="ETHYLENE-RESPONSIVE TRANSCRIPTION FACTOR ABI4"/>
    <property type="match status" value="1"/>
</dbReference>
<evidence type="ECO:0000256" key="5">
    <source>
        <dbReference type="ARBA" id="ARBA00023242"/>
    </source>
</evidence>
<keyword evidence="3" id="KW-0238">DNA-binding</keyword>
<dbReference type="GO" id="GO:0003700">
    <property type="term" value="F:DNA-binding transcription factor activity"/>
    <property type="evidence" value="ECO:0007669"/>
    <property type="project" value="InterPro"/>
</dbReference>
<gene>
    <name evidence="10" type="primary">LOC113851289</name>
</gene>
<feature type="region of interest" description="Disordered" evidence="7">
    <location>
        <begin position="141"/>
        <end position="171"/>
    </location>
</feature>
<keyword evidence="9" id="KW-1185">Reference proteome</keyword>
<comment type="subcellular location">
    <subcellularLocation>
        <location evidence="1">Nucleus</location>
    </subcellularLocation>
</comment>
<dbReference type="PANTHER" id="PTHR31241">
    <property type="entry name" value="DEHYDRATION-RESPONSIVE ELEMENT-BINDING PROTEIN 2C"/>
    <property type="match status" value="1"/>
</dbReference>
<dbReference type="PROSITE" id="PS51032">
    <property type="entry name" value="AP2_ERF"/>
    <property type="match status" value="1"/>
</dbReference>
<evidence type="ECO:0000313" key="10">
    <source>
        <dbReference type="RefSeq" id="XP_027337554.1"/>
    </source>
</evidence>
<dbReference type="KEGG" id="aprc:113851289"/>
<dbReference type="Pfam" id="PF00847">
    <property type="entry name" value="AP2"/>
    <property type="match status" value="1"/>
</dbReference>
<dbReference type="GO" id="GO:0045893">
    <property type="term" value="P:positive regulation of DNA-templated transcription"/>
    <property type="evidence" value="ECO:0007669"/>
    <property type="project" value="TreeGrafter"/>
</dbReference>
<evidence type="ECO:0000256" key="2">
    <source>
        <dbReference type="ARBA" id="ARBA00023015"/>
    </source>
</evidence>
<dbReference type="GeneID" id="113851289"/>
<organism evidence="9 10">
    <name type="scientific">Abrus precatorius</name>
    <name type="common">Indian licorice</name>
    <name type="synonym">Glycine abrus</name>
    <dbReference type="NCBI Taxonomy" id="3816"/>
    <lineage>
        <taxon>Eukaryota</taxon>
        <taxon>Viridiplantae</taxon>
        <taxon>Streptophyta</taxon>
        <taxon>Embryophyta</taxon>
        <taxon>Tracheophyta</taxon>
        <taxon>Spermatophyta</taxon>
        <taxon>Magnoliopsida</taxon>
        <taxon>eudicotyledons</taxon>
        <taxon>Gunneridae</taxon>
        <taxon>Pentapetalae</taxon>
        <taxon>rosids</taxon>
        <taxon>fabids</taxon>
        <taxon>Fabales</taxon>
        <taxon>Fabaceae</taxon>
        <taxon>Papilionoideae</taxon>
        <taxon>50 kb inversion clade</taxon>
        <taxon>NPAAA clade</taxon>
        <taxon>indigoferoid/millettioid clade</taxon>
        <taxon>Abreae</taxon>
        <taxon>Abrus</taxon>
    </lineage>
</organism>
<dbReference type="InterPro" id="IPR036955">
    <property type="entry name" value="AP2/ERF_dom_sf"/>
</dbReference>